<keyword evidence="2" id="KW-1185">Reference proteome</keyword>
<gene>
    <name evidence="1" type="ORF">DICPUDRAFT_158715</name>
</gene>
<dbReference type="RefSeq" id="XP_003293805.1">
    <property type="nucleotide sequence ID" value="XM_003293757.1"/>
</dbReference>
<dbReference type="GeneID" id="10505114"/>
<dbReference type="InParanoid" id="F1A2A4"/>
<name>F1A2A4_DICPU</name>
<protein>
    <submittedName>
        <fullName evidence="1">Uncharacterized protein</fullName>
    </submittedName>
</protein>
<reference evidence="2" key="1">
    <citation type="journal article" date="2011" name="Genome Biol.">
        <title>Comparative genomics of the social amoebae Dictyostelium discoideum and Dictyostelium purpureum.</title>
        <authorList>
            <consortium name="US DOE Joint Genome Institute (JGI-PGF)"/>
            <person name="Sucgang R."/>
            <person name="Kuo A."/>
            <person name="Tian X."/>
            <person name="Salerno W."/>
            <person name="Parikh A."/>
            <person name="Feasley C.L."/>
            <person name="Dalin E."/>
            <person name="Tu H."/>
            <person name="Huang E."/>
            <person name="Barry K."/>
            <person name="Lindquist E."/>
            <person name="Shapiro H."/>
            <person name="Bruce D."/>
            <person name="Schmutz J."/>
            <person name="Salamov A."/>
            <person name="Fey P."/>
            <person name="Gaudet P."/>
            <person name="Anjard C."/>
            <person name="Babu M.M."/>
            <person name="Basu S."/>
            <person name="Bushmanova Y."/>
            <person name="van der Wel H."/>
            <person name="Katoh-Kurasawa M."/>
            <person name="Dinh C."/>
            <person name="Coutinho P.M."/>
            <person name="Saito T."/>
            <person name="Elias M."/>
            <person name="Schaap P."/>
            <person name="Kay R.R."/>
            <person name="Henrissat B."/>
            <person name="Eichinger L."/>
            <person name="Rivero F."/>
            <person name="Putnam N.H."/>
            <person name="West C.M."/>
            <person name="Loomis W.F."/>
            <person name="Chisholm R.L."/>
            <person name="Shaulsky G."/>
            <person name="Strassmann J.E."/>
            <person name="Queller D.C."/>
            <person name="Kuspa A."/>
            <person name="Grigoriev I.V."/>
        </authorList>
    </citation>
    <scope>NUCLEOTIDE SEQUENCE [LARGE SCALE GENOMIC DNA]</scope>
    <source>
        <strain evidence="2">QSDP1</strain>
    </source>
</reference>
<proteinExistence type="predicted"/>
<organism evidence="1 2">
    <name type="scientific">Dictyostelium purpureum</name>
    <name type="common">Slime mold</name>
    <dbReference type="NCBI Taxonomy" id="5786"/>
    <lineage>
        <taxon>Eukaryota</taxon>
        <taxon>Amoebozoa</taxon>
        <taxon>Evosea</taxon>
        <taxon>Eumycetozoa</taxon>
        <taxon>Dictyostelia</taxon>
        <taxon>Dictyosteliales</taxon>
        <taxon>Dictyosteliaceae</taxon>
        <taxon>Dictyostelium</taxon>
    </lineage>
</organism>
<dbReference type="AlphaFoldDB" id="F1A2A4"/>
<dbReference type="EMBL" id="GL871404">
    <property type="protein sequence ID" value="EGC29672.1"/>
    <property type="molecule type" value="Genomic_DNA"/>
</dbReference>
<evidence type="ECO:0000313" key="2">
    <source>
        <dbReference type="Proteomes" id="UP000001064"/>
    </source>
</evidence>
<dbReference type="KEGG" id="dpp:DICPUDRAFT_158715"/>
<sequence length="49" mass="6341">MERISKIFREREEIERILINQILQREQDIKEEYERRKLERIQKEREVKI</sequence>
<dbReference type="Proteomes" id="UP000001064">
    <property type="component" value="Unassembled WGS sequence"/>
</dbReference>
<accession>F1A2A4</accession>
<evidence type="ECO:0000313" key="1">
    <source>
        <dbReference type="EMBL" id="EGC29672.1"/>
    </source>
</evidence>
<dbReference type="VEuPathDB" id="AmoebaDB:DICPUDRAFT_158715"/>